<name>A0A553K3W7_9ACTN</name>
<dbReference type="SMART" id="SM00481">
    <property type="entry name" value="POLIIIAc"/>
    <property type="match status" value="1"/>
</dbReference>
<evidence type="ECO:0000259" key="1">
    <source>
        <dbReference type="SMART" id="SM00481"/>
    </source>
</evidence>
<dbReference type="PANTHER" id="PTHR42924:SF3">
    <property type="entry name" value="POLYMERASE_HISTIDINOL PHOSPHATASE N-TERMINAL DOMAIN-CONTAINING PROTEIN"/>
    <property type="match status" value="1"/>
</dbReference>
<keyword evidence="3" id="KW-1185">Reference proteome</keyword>
<dbReference type="AlphaFoldDB" id="A0A553K3W7"/>
<gene>
    <name evidence="2" type="ORF">FOJ82_00245</name>
</gene>
<reference evidence="2 3" key="1">
    <citation type="submission" date="2019-07" db="EMBL/GenBank/DDBJ databases">
        <authorList>
            <person name="Zhou L.-Y."/>
        </authorList>
    </citation>
    <scope>NUCLEOTIDE SEQUENCE [LARGE SCALE GENOMIC DNA]</scope>
    <source>
        <strain evidence="2 3">YIM 101269</strain>
    </source>
</reference>
<evidence type="ECO:0000313" key="3">
    <source>
        <dbReference type="Proteomes" id="UP000317638"/>
    </source>
</evidence>
<dbReference type="PANTHER" id="PTHR42924">
    <property type="entry name" value="EXONUCLEASE"/>
    <property type="match status" value="1"/>
</dbReference>
<dbReference type="OrthoDB" id="9804333at2"/>
<dbReference type="SUPFAM" id="SSF89550">
    <property type="entry name" value="PHP domain-like"/>
    <property type="match status" value="1"/>
</dbReference>
<dbReference type="GO" id="GO:0004534">
    <property type="term" value="F:5'-3' RNA exonuclease activity"/>
    <property type="evidence" value="ECO:0007669"/>
    <property type="project" value="TreeGrafter"/>
</dbReference>
<dbReference type="RefSeq" id="WP_143936474.1">
    <property type="nucleotide sequence ID" value="NZ_VKKG01000001.1"/>
</dbReference>
<proteinExistence type="predicted"/>
<dbReference type="CDD" id="cd07438">
    <property type="entry name" value="PHP_HisPPase_AMP"/>
    <property type="match status" value="1"/>
</dbReference>
<dbReference type="Proteomes" id="UP000317638">
    <property type="component" value="Unassembled WGS sequence"/>
</dbReference>
<dbReference type="InterPro" id="IPR003141">
    <property type="entry name" value="Pol/His_phosphatase_N"/>
</dbReference>
<sequence length="284" mass="29741">MRIDLHTHSRVSDGTDAPAQLVAEAVAAGLDVVALTDHDTFDGLPEAFVAGEALGIRVVGGIEISTELEGRSVHLLGYGCDEREPALAEELVRNREGRDGRLPLMCARLAEAGVGVTMEEVLAAAAGAPSLGRPHFADAMIAKGHVVNRAEAFDLYLAEGRPGYVARYSTPLRLAIDLVHGAGGAAVLAHPWGRGGAAVLTPDVVADLAGTHGLDGIEVDHADHDEAQRRELAALARELGLVATGSSDYHGTGKQDHPLGVNTTTEAAFEELLRAMNDHRTAGR</sequence>
<dbReference type="GO" id="GO:0035312">
    <property type="term" value="F:5'-3' DNA exonuclease activity"/>
    <property type="evidence" value="ECO:0007669"/>
    <property type="project" value="TreeGrafter"/>
</dbReference>
<dbReference type="InterPro" id="IPR004013">
    <property type="entry name" value="PHP_dom"/>
</dbReference>
<dbReference type="Gene3D" id="1.10.150.650">
    <property type="match status" value="1"/>
</dbReference>
<dbReference type="InterPro" id="IPR052018">
    <property type="entry name" value="PHP_domain"/>
</dbReference>
<dbReference type="InterPro" id="IPR016195">
    <property type="entry name" value="Pol/histidinol_Pase-like"/>
</dbReference>
<comment type="caution">
    <text evidence="2">The sequence shown here is derived from an EMBL/GenBank/DDBJ whole genome shotgun (WGS) entry which is preliminary data.</text>
</comment>
<accession>A0A553K3W7</accession>
<organism evidence="2 3">
    <name type="scientific">Tessaracoccus rhinocerotis</name>
    <dbReference type="NCBI Taxonomy" id="1689449"/>
    <lineage>
        <taxon>Bacteria</taxon>
        <taxon>Bacillati</taxon>
        <taxon>Actinomycetota</taxon>
        <taxon>Actinomycetes</taxon>
        <taxon>Propionibacteriales</taxon>
        <taxon>Propionibacteriaceae</taxon>
        <taxon>Tessaracoccus</taxon>
    </lineage>
</organism>
<evidence type="ECO:0000313" key="2">
    <source>
        <dbReference type="EMBL" id="TRY19385.1"/>
    </source>
</evidence>
<dbReference type="Pfam" id="PF02811">
    <property type="entry name" value="PHP"/>
    <property type="match status" value="1"/>
</dbReference>
<dbReference type="EMBL" id="VKKG01000001">
    <property type="protein sequence ID" value="TRY19385.1"/>
    <property type="molecule type" value="Genomic_DNA"/>
</dbReference>
<dbReference type="Gene3D" id="3.20.20.140">
    <property type="entry name" value="Metal-dependent hydrolases"/>
    <property type="match status" value="1"/>
</dbReference>
<feature type="domain" description="Polymerase/histidinol phosphatase N-terminal" evidence="1">
    <location>
        <begin position="3"/>
        <end position="68"/>
    </location>
</feature>
<protein>
    <submittedName>
        <fullName evidence="2">PHP domain-containing protein</fullName>
    </submittedName>
</protein>